<evidence type="ECO:0000313" key="3">
    <source>
        <dbReference type="WBParaSite" id="SSLN_0001964001-mRNA-1"/>
    </source>
</evidence>
<reference evidence="3" key="1">
    <citation type="submission" date="2016-06" db="UniProtKB">
        <authorList>
            <consortium name="WormBaseParasite"/>
        </authorList>
    </citation>
    <scope>IDENTIFICATION</scope>
</reference>
<keyword evidence="2" id="KW-1185">Reference proteome</keyword>
<reference evidence="1 2" key="2">
    <citation type="submission" date="2018-11" db="EMBL/GenBank/DDBJ databases">
        <authorList>
            <consortium name="Pathogen Informatics"/>
        </authorList>
    </citation>
    <scope>NUCLEOTIDE SEQUENCE [LARGE SCALE GENOMIC DNA]</scope>
    <source>
        <strain evidence="1 2">NST_G2</strain>
    </source>
</reference>
<dbReference type="AlphaFoldDB" id="A0A183TR22"/>
<gene>
    <name evidence="1" type="ORF">SSLN_LOCUS18920</name>
</gene>
<accession>A0A183TR22</accession>
<dbReference type="WBParaSite" id="SSLN_0001964001-mRNA-1">
    <property type="protein sequence ID" value="SSLN_0001964001-mRNA-1"/>
    <property type="gene ID" value="SSLN_0001964001"/>
</dbReference>
<organism evidence="3">
    <name type="scientific">Schistocephalus solidus</name>
    <name type="common">Tapeworm</name>
    <dbReference type="NCBI Taxonomy" id="70667"/>
    <lineage>
        <taxon>Eukaryota</taxon>
        <taxon>Metazoa</taxon>
        <taxon>Spiralia</taxon>
        <taxon>Lophotrochozoa</taxon>
        <taxon>Platyhelminthes</taxon>
        <taxon>Cestoda</taxon>
        <taxon>Eucestoda</taxon>
        <taxon>Diphyllobothriidea</taxon>
        <taxon>Diphyllobothriidae</taxon>
        <taxon>Schistocephalus</taxon>
    </lineage>
</organism>
<dbReference type="EMBL" id="UYSU01045707">
    <property type="protein sequence ID" value="VDM05306.1"/>
    <property type="molecule type" value="Genomic_DNA"/>
</dbReference>
<sequence length="157" mass="16694">MTYMLRFPRQPLCALVLPFPKFVYALASVRVAAARIPSARLLAPLSDCLCQESCSAVAVVCAHKAFPVEQATTAAAKPAPSPSGESFCRQKPRPLLQRDNRTATAKGLIDAHFLMCKHACQPALCDISTAQTAIGVHTGPLFSSLPAPPPHALPPSH</sequence>
<evidence type="ECO:0000313" key="2">
    <source>
        <dbReference type="Proteomes" id="UP000275846"/>
    </source>
</evidence>
<evidence type="ECO:0000313" key="1">
    <source>
        <dbReference type="EMBL" id="VDM05306.1"/>
    </source>
</evidence>
<protein>
    <submittedName>
        <fullName evidence="3">Secreted protein</fullName>
    </submittedName>
</protein>
<proteinExistence type="predicted"/>
<name>A0A183TR22_SCHSO</name>
<dbReference type="Proteomes" id="UP000275846">
    <property type="component" value="Unassembled WGS sequence"/>
</dbReference>